<evidence type="ECO:0000313" key="1">
    <source>
        <dbReference type="EMBL" id="JAI03999.1"/>
    </source>
</evidence>
<sequence>MKKRQKKPTRCNLKHKANPVSHFCGVNICTTAGRQLSWSC</sequence>
<proteinExistence type="predicted"/>
<dbReference type="EMBL" id="GBXM01004579">
    <property type="protein sequence ID" value="JAI03999.1"/>
    <property type="molecule type" value="Transcribed_RNA"/>
</dbReference>
<protein>
    <submittedName>
        <fullName evidence="1">Uncharacterized protein</fullName>
    </submittedName>
</protein>
<reference evidence="1" key="1">
    <citation type="submission" date="2014-11" db="EMBL/GenBank/DDBJ databases">
        <authorList>
            <person name="Amaro Gonzalez C."/>
        </authorList>
    </citation>
    <scope>NUCLEOTIDE SEQUENCE</scope>
</reference>
<accession>A0A0E9XQN2</accession>
<name>A0A0E9XQN2_ANGAN</name>
<reference evidence="1" key="2">
    <citation type="journal article" date="2015" name="Fish Shellfish Immunol.">
        <title>Early steps in the European eel (Anguilla anguilla)-Vibrio vulnificus interaction in the gills: Role of the RtxA13 toxin.</title>
        <authorList>
            <person name="Callol A."/>
            <person name="Pajuelo D."/>
            <person name="Ebbesson L."/>
            <person name="Teles M."/>
            <person name="MacKenzie S."/>
            <person name="Amaro C."/>
        </authorList>
    </citation>
    <scope>NUCLEOTIDE SEQUENCE</scope>
</reference>
<dbReference type="AlphaFoldDB" id="A0A0E9XQN2"/>
<organism evidence="1">
    <name type="scientific">Anguilla anguilla</name>
    <name type="common">European freshwater eel</name>
    <name type="synonym">Muraena anguilla</name>
    <dbReference type="NCBI Taxonomy" id="7936"/>
    <lineage>
        <taxon>Eukaryota</taxon>
        <taxon>Metazoa</taxon>
        <taxon>Chordata</taxon>
        <taxon>Craniata</taxon>
        <taxon>Vertebrata</taxon>
        <taxon>Euteleostomi</taxon>
        <taxon>Actinopterygii</taxon>
        <taxon>Neopterygii</taxon>
        <taxon>Teleostei</taxon>
        <taxon>Anguilliformes</taxon>
        <taxon>Anguillidae</taxon>
        <taxon>Anguilla</taxon>
    </lineage>
</organism>